<dbReference type="GO" id="GO:0046677">
    <property type="term" value="P:response to antibiotic"/>
    <property type="evidence" value="ECO:0007669"/>
    <property type="project" value="UniProtKB-UniRule"/>
</dbReference>
<evidence type="ECO:0000256" key="1">
    <source>
        <dbReference type="ARBA" id="ARBA00007898"/>
    </source>
</evidence>
<feature type="domain" description="Penicillin-binding protein transpeptidase" evidence="9">
    <location>
        <begin position="59"/>
        <end position="257"/>
    </location>
</feature>
<comment type="similarity">
    <text evidence="1 7">Belongs to the class-D beta-lactamase family.</text>
</comment>
<feature type="signal peptide" evidence="8">
    <location>
        <begin position="1"/>
        <end position="38"/>
    </location>
</feature>
<dbReference type="InterPro" id="IPR002137">
    <property type="entry name" value="Beta-lactam_class-D_AS"/>
</dbReference>
<dbReference type="EC" id="3.5.2.6" evidence="2 7"/>
<evidence type="ECO:0000256" key="5">
    <source>
        <dbReference type="ARBA" id="ARBA00023251"/>
    </source>
</evidence>
<evidence type="ECO:0000256" key="3">
    <source>
        <dbReference type="ARBA" id="ARBA00022729"/>
    </source>
</evidence>
<proteinExistence type="inferred from homology"/>
<feature type="active site" description="Acyl-ester intermediate" evidence="6">
    <location>
        <position position="71"/>
    </location>
</feature>
<sequence length="284" mass="29564">MAARTVNARARRAGLSRRAVAGAFLVLALGAGSAGAAAAEGAPGCMIVADVATGALIARKGACAERHSPASTFKVALSLIGFDRGILTGPHAPVWNPPADPGRVKTPTDPTSWLDLSVVWYSQHLVRELGAARYAEDVARLGYGNVDVSGDPGTGNGMERAWIDSSLRISPAEQVAFIAAMLRHELPVSDAAISGTRAIMPSFDAPGMVVRGKTGAAWHRDARGVAQPSDALAWFVGWAETDDGRTFAFARFAEGAAGGTPRPPIRLRADVLKRLPQLIGPGAE</sequence>
<comment type="caution">
    <text evidence="10">The sequence shown here is derived from an EMBL/GenBank/DDBJ whole genome shotgun (WGS) entry which is preliminary data.</text>
</comment>
<feature type="modified residue" description="N6-carboxylysine" evidence="6">
    <location>
        <position position="74"/>
    </location>
</feature>
<evidence type="ECO:0000259" key="9">
    <source>
        <dbReference type="Pfam" id="PF00905"/>
    </source>
</evidence>
<dbReference type="Pfam" id="PF00905">
    <property type="entry name" value="Transpeptidase"/>
    <property type="match status" value="1"/>
</dbReference>
<gene>
    <name evidence="10" type="ORF">DLJ53_19595</name>
</gene>
<accession>A0A8B2NKD1</accession>
<name>A0A8B2NKD1_9HYPH</name>
<dbReference type="GO" id="GO:0008658">
    <property type="term" value="F:penicillin binding"/>
    <property type="evidence" value="ECO:0007669"/>
    <property type="project" value="InterPro"/>
</dbReference>
<evidence type="ECO:0000256" key="2">
    <source>
        <dbReference type="ARBA" id="ARBA00012865"/>
    </source>
</evidence>
<comment type="catalytic activity">
    <reaction evidence="7">
        <text>a beta-lactam + H2O = a substituted beta-amino acid</text>
        <dbReference type="Rhea" id="RHEA:20401"/>
        <dbReference type="ChEBI" id="CHEBI:15377"/>
        <dbReference type="ChEBI" id="CHEBI:35627"/>
        <dbReference type="ChEBI" id="CHEBI:140347"/>
        <dbReference type="EC" id="3.5.2.6"/>
    </reaction>
</comment>
<dbReference type="EMBL" id="QHHQ01000004">
    <property type="protein sequence ID" value="RAH99945.1"/>
    <property type="molecule type" value="Genomic_DNA"/>
</dbReference>
<keyword evidence="3 8" id="KW-0732">Signal</keyword>
<reference evidence="10 11" key="1">
    <citation type="submission" date="2018-05" db="EMBL/GenBank/DDBJ databases">
        <title>Acuticoccus sediminis sp. nov., isolated from deep-sea sediment of Indian Ocean.</title>
        <authorList>
            <person name="Liu X."/>
            <person name="Lai Q."/>
            <person name="Du Y."/>
            <person name="Sun F."/>
            <person name="Zhang X."/>
            <person name="Wang S."/>
            <person name="Shao Z."/>
        </authorList>
    </citation>
    <scope>NUCLEOTIDE SEQUENCE [LARGE SCALE GENOMIC DNA]</scope>
    <source>
        <strain evidence="10 11">PTG4-2</strain>
    </source>
</reference>
<evidence type="ECO:0000256" key="7">
    <source>
        <dbReference type="RuleBase" id="RU361140"/>
    </source>
</evidence>
<dbReference type="SUPFAM" id="SSF56601">
    <property type="entry name" value="beta-lactamase/transpeptidase-like"/>
    <property type="match status" value="1"/>
</dbReference>
<dbReference type="AlphaFoldDB" id="A0A8B2NKD1"/>
<dbReference type="GO" id="GO:0017001">
    <property type="term" value="P:antibiotic catabolic process"/>
    <property type="evidence" value="ECO:0007669"/>
    <property type="project" value="InterPro"/>
</dbReference>
<dbReference type="OrthoDB" id="9762883at2"/>
<keyword evidence="4 7" id="KW-0378">Hydrolase</keyword>
<evidence type="ECO:0000313" key="10">
    <source>
        <dbReference type="EMBL" id="RAH99945.1"/>
    </source>
</evidence>
<dbReference type="PROSITE" id="PS00337">
    <property type="entry name" value="BETA_LACTAMASE_D"/>
    <property type="match status" value="1"/>
</dbReference>
<keyword evidence="5 7" id="KW-0046">Antibiotic resistance</keyword>
<dbReference type="InterPro" id="IPR012338">
    <property type="entry name" value="Beta-lactam/transpept-like"/>
</dbReference>
<evidence type="ECO:0000256" key="6">
    <source>
        <dbReference type="PIRSR" id="PIRSR602137-50"/>
    </source>
</evidence>
<evidence type="ECO:0000256" key="4">
    <source>
        <dbReference type="ARBA" id="ARBA00022801"/>
    </source>
</evidence>
<protein>
    <recommendedName>
        <fullName evidence="2 7">Beta-lactamase</fullName>
        <ecNumber evidence="2 7">3.5.2.6</ecNumber>
    </recommendedName>
</protein>
<feature type="chain" id="PRO_5032274777" description="Beta-lactamase" evidence="8">
    <location>
        <begin position="39"/>
        <end position="284"/>
    </location>
</feature>
<dbReference type="InterPro" id="IPR001460">
    <property type="entry name" value="PCN-bd_Tpept"/>
</dbReference>
<evidence type="ECO:0000256" key="8">
    <source>
        <dbReference type="SAM" id="SignalP"/>
    </source>
</evidence>
<dbReference type="Gene3D" id="3.40.710.10">
    <property type="entry name" value="DD-peptidase/beta-lactamase superfamily"/>
    <property type="match status" value="1"/>
</dbReference>
<keyword evidence="11" id="KW-1185">Reference proteome</keyword>
<dbReference type="Proteomes" id="UP000249590">
    <property type="component" value="Unassembled WGS sequence"/>
</dbReference>
<organism evidence="10 11">
    <name type="scientific">Acuticoccus sediminis</name>
    <dbReference type="NCBI Taxonomy" id="2184697"/>
    <lineage>
        <taxon>Bacteria</taxon>
        <taxon>Pseudomonadati</taxon>
        <taxon>Pseudomonadota</taxon>
        <taxon>Alphaproteobacteria</taxon>
        <taxon>Hyphomicrobiales</taxon>
        <taxon>Amorphaceae</taxon>
        <taxon>Acuticoccus</taxon>
    </lineage>
</organism>
<dbReference type="GO" id="GO:0008800">
    <property type="term" value="F:beta-lactamase activity"/>
    <property type="evidence" value="ECO:0007669"/>
    <property type="project" value="UniProtKB-UniRule"/>
</dbReference>
<evidence type="ECO:0000313" key="11">
    <source>
        <dbReference type="Proteomes" id="UP000249590"/>
    </source>
</evidence>